<sequence>MPNPITGDPNARDISQFANGLTGTCLCGAVRVTIHDDELFTKRRGHLCHCENCRKVSGSHVAPNIVIESDKVEIQDTEGTLKTYTDYATTSGVPIVRYFCARDGSPINSTSENLPGMFVVKLGLFPRIPVPEMETFALHRHPWEPAVEGTVKFKLGFGGEVIEENEGYSSI</sequence>
<dbReference type="PANTHER" id="PTHR33337:SF43">
    <property type="entry name" value="CENP-V_GFA DOMAIN-CONTAINING PROTEIN"/>
    <property type="match status" value="1"/>
</dbReference>
<comment type="caution">
    <text evidence="6">The sequence shown here is derived from an EMBL/GenBank/DDBJ whole genome shotgun (WGS) entry which is preliminary data.</text>
</comment>
<protein>
    <recommendedName>
        <fullName evidence="5">CENP-V/GFA domain-containing protein</fullName>
    </recommendedName>
</protein>
<evidence type="ECO:0000256" key="4">
    <source>
        <dbReference type="ARBA" id="ARBA00023239"/>
    </source>
</evidence>
<dbReference type="EMBL" id="LFMY01000009">
    <property type="protein sequence ID" value="OKL58726.1"/>
    <property type="molecule type" value="Genomic_DNA"/>
</dbReference>
<evidence type="ECO:0000313" key="6">
    <source>
        <dbReference type="EMBL" id="OKL58726.1"/>
    </source>
</evidence>
<organism evidence="6 7">
    <name type="scientific">Talaromyces atroroseus</name>
    <dbReference type="NCBI Taxonomy" id="1441469"/>
    <lineage>
        <taxon>Eukaryota</taxon>
        <taxon>Fungi</taxon>
        <taxon>Dikarya</taxon>
        <taxon>Ascomycota</taxon>
        <taxon>Pezizomycotina</taxon>
        <taxon>Eurotiomycetes</taxon>
        <taxon>Eurotiomycetidae</taxon>
        <taxon>Eurotiales</taxon>
        <taxon>Trichocomaceae</taxon>
        <taxon>Talaromyces</taxon>
        <taxon>Talaromyces sect. Trachyspermi</taxon>
    </lineage>
</organism>
<evidence type="ECO:0000256" key="3">
    <source>
        <dbReference type="ARBA" id="ARBA00022833"/>
    </source>
</evidence>
<dbReference type="Proteomes" id="UP000214365">
    <property type="component" value="Unassembled WGS sequence"/>
</dbReference>
<dbReference type="InterPro" id="IPR006913">
    <property type="entry name" value="CENP-V/GFA"/>
</dbReference>
<evidence type="ECO:0000256" key="2">
    <source>
        <dbReference type="ARBA" id="ARBA00022723"/>
    </source>
</evidence>
<accession>A0A225AUS5</accession>
<keyword evidence="4" id="KW-0456">Lyase</keyword>
<dbReference type="OrthoDB" id="4225891at2759"/>
<dbReference type="Gene3D" id="3.90.1590.10">
    <property type="entry name" value="glutathione-dependent formaldehyde- activating enzyme (gfa)"/>
    <property type="match status" value="1"/>
</dbReference>
<keyword evidence="7" id="KW-1185">Reference proteome</keyword>
<dbReference type="Pfam" id="PF04828">
    <property type="entry name" value="GFA"/>
    <property type="match status" value="1"/>
</dbReference>
<dbReference type="SUPFAM" id="SSF51316">
    <property type="entry name" value="Mss4-like"/>
    <property type="match status" value="1"/>
</dbReference>
<evidence type="ECO:0000259" key="5">
    <source>
        <dbReference type="PROSITE" id="PS51891"/>
    </source>
</evidence>
<feature type="domain" description="CENP-V/GFA" evidence="5">
    <location>
        <begin position="21"/>
        <end position="144"/>
    </location>
</feature>
<dbReference type="STRING" id="1441469.A0A225AUS5"/>
<evidence type="ECO:0000313" key="7">
    <source>
        <dbReference type="Proteomes" id="UP000214365"/>
    </source>
</evidence>
<name>A0A225AUS5_TALAT</name>
<comment type="similarity">
    <text evidence="1">Belongs to the Gfa family.</text>
</comment>
<dbReference type="GeneID" id="31006064"/>
<dbReference type="PROSITE" id="PS51891">
    <property type="entry name" value="CENP_V_GFA"/>
    <property type="match status" value="1"/>
</dbReference>
<dbReference type="AlphaFoldDB" id="A0A225AUS5"/>
<dbReference type="RefSeq" id="XP_020118847.1">
    <property type="nucleotide sequence ID" value="XM_020268617.1"/>
</dbReference>
<dbReference type="PANTHER" id="PTHR33337">
    <property type="entry name" value="GFA DOMAIN-CONTAINING PROTEIN"/>
    <property type="match status" value="1"/>
</dbReference>
<evidence type="ECO:0000256" key="1">
    <source>
        <dbReference type="ARBA" id="ARBA00005495"/>
    </source>
</evidence>
<keyword evidence="3" id="KW-0862">Zinc</keyword>
<keyword evidence="2" id="KW-0479">Metal-binding</keyword>
<dbReference type="InterPro" id="IPR011057">
    <property type="entry name" value="Mss4-like_sf"/>
</dbReference>
<dbReference type="GO" id="GO:0046872">
    <property type="term" value="F:metal ion binding"/>
    <property type="evidence" value="ECO:0007669"/>
    <property type="project" value="UniProtKB-KW"/>
</dbReference>
<dbReference type="GO" id="GO:0016846">
    <property type="term" value="F:carbon-sulfur lyase activity"/>
    <property type="evidence" value="ECO:0007669"/>
    <property type="project" value="InterPro"/>
</dbReference>
<gene>
    <name evidence="6" type="ORF">UA08_06308</name>
</gene>
<reference evidence="6 7" key="1">
    <citation type="submission" date="2015-06" db="EMBL/GenBank/DDBJ databases">
        <title>Talaromyces atroroseus IBT 11181 draft genome.</title>
        <authorList>
            <person name="Rasmussen K.B."/>
            <person name="Rasmussen S."/>
            <person name="Petersen B."/>
            <person name="Sicheritz-Ponten T."/>
            <person name="Mortensen U.H."/>
            <person name="Thrane U."/>
        </authorList>
    </citation>
    <scope>NUCLEOTIDE SEQUENCE [LARGE SCALE GENOMIC DNA]</scope>
    <source>
        <strain evidence="6 7">IBT 11181</strain>
    </source>
</reference>
<proteinExistence type="inferred from homology"/>